<feature type="domain" description="RING-type" evidence="6">
    <location>
        <begin position="13"/>
        <end position="38"/>
    </location>
</feature>
<evidence type="ECO:0008006" key="9">
    <source>
        <dbReference type="Google" id="ProtNLM"/>
    </source>
</evidence>
<dbReference type="InterPro" id="IPR051266">
    <property type="entry name" value="CLCR"/>
</dbReference>
<feature type="compositionally biased region" description="Polar residues" evidence="5">
    <location>
        <begin position="60"/>
        <end position="80"/>
    </location>
</feature>
<dbReference type="SMART" id="SM00327">
    <property type="entry name" value="VWA"/>
    <property type="match status" value="1"/>
</dbReference>
<dbReference type="PROSITE" id="PS50089">
    <property type="entry name" value="ZF_RING_2"/>
    <property type="match status" value="1"/>
</dbReference>
<dbReference type="PANTHER" id="PTHR10579">
    <property type="entry name" value="CALCIUM-ACTIVATED CHLORIDE CHANNEL REGULATOR"/>
    <property type="match status" value="1"/>
</dbReference>
<evidence type="ECO:0000256" key="5">
    <source>
        <dbReference type="SAM" id="MobiDB-lite"/>
    </source>
</evidence>
<keyword evidence="3" id="KW-0862">Zinc</keyword>
<protein>
    <recommendedName>
        <fullName evidence="9">VWFA domain-containing protein</fullName>
    </recommendedName>
</protein>
<reference evidence="8" key="2">
    <citation type="journal article" date="2015" name="Data Brief">
        <title>Shoot transcriptome of the giant reed, Arundo donax.</title>
        <authorList>
            <person name="Barrero R.A."/>
            <person name="Guerrero F.D."/>
            <person name="Moolhuijzen P."/>
            <person name="Goolsby J.A."/>
            <person name="Tidwell J."/>
            <person name="Bellgard S.E."/>
            <person name="Bellgard M.I."/>
        </authorList>
    </citation>
    <scope>NUCLEOTIDE SEQUENCE</scope>
    <source>
        <tissue evidence="8">Shoot tissue taken approximately 20 cm above the soil surface</tissue>
    </source>
</reference>
<dbReference type="GO" id="GO:0008270">
    <property type="term" value="F:zinc ion binding"/>
    <property type="evidence" value="ECO:0007669"/>
    <property type="project" value="UniProtKB-KW"/>
</dbReference>
<feature type="domain" description="VWFA" evidence="7">
    <location>
        <begin position="174"/>
        <end position="355"/>
    </location>
</feature>
<dbReference type="PANTHER" id="PTHR10579:SF49">
    <property type="entry name" value="OS04G0508800 PROTEIN"/>
    <property type="match status" value="1"/>
</dbReference>
<evidence type="ECO:0000256" key="3">
    <source>
        <dbReference type="ARBA" id="ARBA00022833"/>
    </source>
</evidence>
<evidence type="ECO:0000256" key="2">
    <source>
        <dbReference type="ARBA" id="ARBA00022771"/>
    </source>
</evidence>
<dbReference type="InterPro" id="IPR001841">
    <property type="entry name" value="Znf_RING"/>
</dbReference>
<evidence type="ECO:0000256" key="1">
    <source>
        <dbReference type="ARBA" id="ARBA00022723"/>
    </source>
</evidence>
<evidence type="ECO:0000256" key="4">
    <source>
        <dbReference type="PROSITE-ProRule" id="PRU00175"/>
    </source>
</evidence>
<keyword evidence="1" id="KW-0479">Metal-binding</keyword>
<evidence type="ECO:0000313" key="8">
    <source>
        <dbReference type="EMBL" id="JAD93231.1"/>
    </source>
</evidence>
<dbReference type="InterPro" id="IPR013083">
    <property type="entry name" value="Znf_RING/FYVE/PHD"/>
</dbReference>
<evidence type="ECO:0000259" key="6">
    <source>
        <dbReference type="PROSITE" id="PS50089"/>
    </source>
</evidence>
<dbReference type="Gene3D" id="3.40.50.410">
    <property type="entry name" value="von Willebrand factor, type A domain"/>
    <property type="match status" value="1"/>
</dbReference>
<accession>A0A0A9DZJ8</accession>
<dbReference type="InterPro" id="IPR036465">
    <property type="entry name" value="vWFA_dom_sf"/>
</dbReference>
<dbReference type="CDD" id="cd01466">
    <property type="entry name" value="vWA_C3HC4_type"/>
    <property type="match status" value="1"/>
</dbReference>
<dbReference type="Pfam" id="PF00092">
    <property type="entry name" value="VWA"/>
    <property type="match status" value="1"/>
</dbReference>
<dbReference type="EMBL" id="GBRH01204664">
    <property type="protein sequence ID" value="JAD93231.1"/>
    <property type="molecule type" value="Transcribed_RNA"/>
</dbReference>
<dbReference type="Gene3D" id="3.30.40.10">
    <property type="entry name" value="Zinc/RING finger domain, C3HC4 (zinc finger)"/>
    <property type="match status" value="1"/>
</dbReference>
<dbReference type="SUPFAM" id="SSF57850">
    <property type="entry name" value="RING/U-box"/>
    <property type="match status" value="1"/>
</dbReference>
<feature type="region of interest" description="Disordered" evidence="5">
    <location>
        <begin position="47"/>
        <end position="99"/>
    </location>
</feature>
<dbReference type="AlphaFoldDB" id="A0A0A9DZJ8"/>
<dbReference type="SUPFAM" id="SSF53300">
    <property type="entry name" value="vWA-like"/>
    <property type="match status" value="1"/>
</dbReference>
<organism evidence="8">
    <name type="scientific">Arundo donax</name>
    <name type="common">Giant reed</name>
    <name type="synonym">Donax arundinaceus</name>
    <dbReference type="NCBI Taxonomy" id="35708"/>
    <lineage>
        <taxon>Eukaryota</taxon>
        <taxon>Viridiplantae</taxon>
        <taxon>Streptophyta</taxon>
        <taxon>Embryophyta</taxon>
        <taxon>Tracheophyta</taxon>
        <taxon>Spermatophyta</taxon>
        <taxon>Magnoliopsida</taxon>
        <taxon>Liliopsida</taxon>
        <taxon>Poales</taxon>
        <taxon>Poaceae</taxon>
        <taxon>PACMAD clade</taxon>
        <taxon>Arundinoideae</taxon>
        <taxon>Arundineae</taxon>
        <taxon>Arundo</taxon>
    </lineage>
</organism>
<dbReference type="InterPro" id="IPR018957">
    <property type="entry name" value="Znf_C3HC4_RING-type"/>
</dbReference>
<sequence>MRSGHGRALFTAECSHMFHFHCISSNVKHGNYVCPVCRAKWKEIPSRSLSSNGPHGRIGINQSRSPQQDPHMALNQQVPNRRQDAHHLHTSEPTDYNDDEPLQLKVAFDHLNFGSSKNAQISSYPEFQAIPQSSSLDGFDILIHVKAPTASSDHVTGSLVNESSVRSSSRAPVDLVTVLDVSDSMAGTKLLLLKRAMSFVVQHLGPSDRLSVIAFSSTARRLLPLRRMSHHGRHQALQTINSLGAGGGTNIADALKKAMKVIEDRSYKNSVCSIILLSDGQDTYRVSSGTSAGRHRSLVPASILNDERHIVPLHAFGFGADHDSDTLHSIAEASGGTFSFIEDEGVMQDAFAQCIGGLLSVAAQEMRLSMECVDPGVQLYSIKCGSYPSKVARDGRNGSVDIGHLYADEERDILLSVTIPKSCEETSLLRVA</sequence>
<feature type="compositionally biased region" description="Basic and acidic residues" evidence="5">
    <location>
        <begin position="81"/>
        <end position="92"/>
    </location>
</feature>
<name>A0A0A9DZJ8_ARUDO</name>
<keyword evidence="2 4" id="KW-0863">Zinc-finger</keyword>
<dbReference type="Pfam" id="PF00097">
    <property type="entry name" value="zf-C3HC4"/>
    <property type="match status" value="1"/>
</dbReference>
<evidence type="ECO:0000259" key="7">
    <source>
        <dbReference type="PROSITE" id="PS50234"/>
    </source>
</evidence>
<proteinExistence type="predicted"/>
<reference evidence="8" key="1">
    <citation type="submission" date="2014-09" db="EMBL/GenBank/DDBJ databases">
        <authorList>
            <person name="Magalhaes I.L.F."/>
            <person name="Oliveira U."/>
            <person name="Santos F.R."/>
            <person name="Vidigal T.H.D.A."/>
            <person name="Brescovit A.D."/>
            <person name="Santos A.J."/>
        </authorList>
    </citation>
    <scope>NUCLEOTIDE SEQUENCE</scope>
    <source>
        <tissue evidence="8">Shoot tissue taken approximately 20 cm above the soil surface</tissue>
    </source>
</reference>
<dbReference type="InterPro" id="IPR002035">
    <property type="entry name" value="VWF_A"/>
</dbReference>
<dbReference type="PROSITE" id="PS50234">
    <property type="entry name" value="VWFA"/>
    <property type="match status" value="1"/>
</dbReference>